<dbReference type="SUPFAM" id="SSF56601">
    <property type="entry name" value="beta-lactamase/transpeptidase-like"/>
    <property type="match status" value="1"/>
</dbReference>
<dbReference type="PANTHER" id="PTHR46825:SF7">
    <property type="entry name" value="D-ALANYL-D-ALANINE CARBOXYPEPTIDASE"/>
    <property type="match status" value="1"/>
</dbReference>
<reference evidence="2" key="1">
    <citation type="journal article" date="2022" name="Int. J. Syst. Evol. Microbiol.">
        <title>Pseudomonas aegrilactucae sp. nov. and Pseudomonas morbosilactucae sp. nov., pathogens causing bacterial rot of lettuce in Japan.</title>
        <authorList>
            <person name="Sawada H."/>
            <person name="Fujikawa T."/>
            <person name="Satou M."/>
        </authorList>
    </citation>
    <scope>NUCLEOTIDE SEQUENCE</scope>
    <source>
        <strain evidence="2">0166_1</strain>
    </source>
</reference>
<accession>A0A9E6XY05</accession>
<proteinExistence type="predicted"/>
<keyword evidence="2" id="KW-0645">Protease</keyword>
<dbReference type="InterPro" id="IPR006311">
    <property type="entry name" value="TAT_signal"/>
</dbReference>
<dbReference type="Gene3D" id="3.40.710.10">
    <property type="entry name" value="DD-peptidase/beta-lactamase superfamily"/>
    <property type="match status" value="1"/>
</dbReference>
<dbReference type="InterPro" id="IPR050491">
    <property type="entry name" value="AmpC-like"/>
</dbReference>
<keyword evidence="3" id="KW-1185">Reference proteome</keyword>
<name>A0A9E6XY05_9ACTN</name>
<dbReference type="KEGG" id="sbae:DSM104329_02921"/>
<keyword evidence="2" id="KW-0378">Hydrolase</keyword>
<protein>
    <submittedName>
        <fullName evidence="2">D-aminopeptidase</fullName>
        <ecNumber evidence="2">3.4.11.19</ecNumber>
    </submittedName>
</protein>
<keyword evidence="2" id="KW-0031">Aminopeptidase</keyword>
<dbReference type="InterPro" id="IPR001466">
    <property type="entry name" value="Beta-lactam-related"/>
</dbReference>
<sequence length="409" mass="43038">MPDLGPATVVDGGASRSLNRRTLLVGAAGALAAAGLSAPVRAAAHRALVAASSGPRFDPALARQLQRALHDALRDPSIHAPGAILHVRSAKLGAWTGVAGLGRVAPDVPMRPNDRFRAGSIVKPFVSATVLQLAERGRLSLDAKLPDVLPASVIGRFPTAPDVTVRMLLSHRSGIPEWDLPAIDEQIARDPLKVWTVSEFLDLAAAQPPAFAPGTNYKYCNTEYNLLSLIIEGLTGGSWRKAVTRGVITPLGLRHTTLPAPGNASIKGAHAHAYGELDGRTVDQTRVDPSIAGAAGGGALVTTVQDLTRFLDALLKGRLFRHRDTLRQMLTFAPAPDVGGQVGYGLGVEQRIFPGNVEMIGHLGTAAGYNAYVARLPAQHVTIASAINWAEDPSPLLLPAVHALATTHR</sequence>
<dbReference type="AlphaFoldDB" id="A0A9E6XY05"/>
<dbReference type="EMBL" id="CP087164">
    <property type="protein sequence ID" value="UGS36515.1"/>
    <property type="molecule type" value="Genomic_DNA"/>
</dbReference>
<dbReference type="EC" id="3.4.11.19" evidence="2"/>
<dbReference type="Pfam" id="PF00144">
    <property type="entry name" value="Beta-lactamase"/>
    <property type="match status" value="1"/>
</dbReference>
<dbReference type="PROSITE" id="PS51318">
    <property type="entry name" value="TAT"/>
    <property type="match status" value="1"/>
</dbReference>
<dbReference type="PANTHER" id="PTHR46825">
    <property type="entry name" value="D-ALANYL-D-ALANINE-CARBOXYPEPTIDASE/ENDOPEPTIDASE AMPH"/>
    <property type="match status" value="1"/>
</dbReference>
<feature type="domain" description="Beta-lactamase-related" evidence="1">
    <location>
        <begin position="79"/>
        <end position="392"/>
    </location>
</feature>
<dbReference type="InterPro" id="IPR012338">
    <property type="entry name" value="Beta-lactam/transpept-like"/>
</dbReference>
<evidence type="ECO:0000313" key="3">
    <source>
        <dbReference type="Proteomes" id="UP001162834"/>
    </source>
</evidence>
<gene>
    <name evidence="2" type="primary">dap</name>
    <name evidence="2" type="ORF">DSM104329_02921</name>
</gene>
<evidence type="ECO:0000313" key="2">
    <source>
        <dbReference type="EMBL" id="UGS36515.1"/>
    </source>
</evidence>
<dbReference type="GO" id="GO:0004177">
    <property type="term" value="F:aminopeptidase activity"/>
    <property type="evidence" value="ECO:0007669"/>
    <property type="project" value="UniProtKB-KW"/>
</dbReference>
<dbReference type="Proteomes" id="UP001162834">
    <property type="component" value="Chromosome"/>
</dbReference>
<organism evidence="2 3">
    <name type="scientific">Capillimicrobium parvum</name>
    <dbReference type="NCBI Taxonomy" id="2884022"/>
    <lineage>
        <taxon>Bacteria</taxon>
        <taxon>Bacillati</taxon>
        <taxon>Actinomycetota</taxon>
        <taxon>Thermoleophilia</taxon>
        <taxon>Solirubrobacterales</taxon>
        <taxon>Capillimicrobiaceae</taxon>
        <taxon>Capillimicrobium</taxon>
    </lineage>
</organism>
<evidence type="ECO:0000259" key="1">
    <source>
        <dbReference type="Pfam" id="PF00144"/>
    </source>
</evidence>